<protein>
    <submittedName>
        <fullName evidence="1">Uncharacterized protein</fullName>
    </submittedName>
</protein>
<proteinExistence type="predicted"/>
<sequence>MERNILIEGFKASEKTHVYWGWRFLSAEGNNRAFSVRLTSCKDRMYKPPVEIFCINTCSGYPKKTARTRKS</sequence>
<name>A0ABQ9H4X8_9NEOP</name>
<keyword evidence="2" id="KW-1185">Reference proteome</keyword>
<evidence type="ECO:0000313" key="1">
    <source>
        <dbReference type="EMBL" id="KAJ8879312.1"/>
    </source>
</evidence>
<dbReference type="Proteomes" id="UP001159363">
    <property type="component" value="Chromosome 6"/>
</dbReference>
<dbReference type="EMBL" id="JARBHB010000007">
    <property type="protein sequence ID" value="KAJ8879312.1"/>
    <property type="molecule type" value="Genomic_DNA"/>
</dbReference>
<comment type="caution">
    <text evidence="1">The sequence shown here is derived from an EMBL/GenBank/DDBJ whole genome shotgun (WGS) entry which is preliminary data.</text>
</comment>
<reference evidence="1 2" key="1">
    <citation type="submission" date="2023-02" db="EMBL/GenBank/DDBJ databases">
        <title>LHISI_Scaffold_Assembly.</title>
        <authorList>
            <person name="Stuart O.P."/>
            <person name="Cleave R."/>
            <person name="Magrath M.J.L."/>
            <person name="Mikheyev A.S."/>
        </authorList>
    </citation>
    <scope>NUCLEOTIDE SEQUENCE [LARGE SCALE GENOMIC DNA]</scope>
    <source>
        <strain evidence="1">Daus_M_001</strain>
        <tissue evidence="1">Leg muscle</tissue>
    </source>
</reference>
<gene>
    <name evidence="1" type="ORF">PR048_019920</name>
</gene>
<accession>A0ABQ9H4X8</accession>
<organism evidence="1 2">
    <name type="scientific">Dryococelus australis</name>
    <dbReference type="NCBI Taxonomy" id="614101"/>
    <lineage>
        <taxon>Eukaryota</taxon>
        <taxon>Metazoa</taxon>
        <taxon>Ecdysozoa</taxon>
        <taxon>Arthropoda</taxon>
        <taxon>Hexapoda</taxon>
        <taxon>Insecta</taxon>
        <taxon>Pterygota</taxon>
        <taxon>Neoptera</taxon>
        <taxon>Polyneoptera</taxon>
        <taxon>Phasmatodea</taxon>
        <taxon>Verophasmatodea</taxon>
        <taxon>Anareolatae</taxon>
        <taxon>Phasmatidae</taxon>
        <taxon>Eurycanthinae</taxon>
        <taxon>Dryococelus</taxon>
    </lineage>
</organism>
<evidence type="ECO:0000313" key="2">
    <source>
        <dbReference type="Proteomes" id="UP001159363"/>
    </source>
</evidence>